<reference evidence="1 2" key="1">
    <citation type="submission" date="2024-04" db="EMBL/GenBank/DDBJ databases">
        <title>Human intestinal bacterial collection.</title>
        <authorList>
            <person name="Pauvert C."/>
            <person name="Hitch T.C.A."/>
            <person name="Clavel T."/>
        </authorList>
    </citation>
    <scope>NUCLEOTIDE SEQUENCE [LARGE SCALE GENOMIC DNA]</scope>
    <source>
        <strain evidence="1 2">CLA-AA-H141</strain>
    </source>
</reference>
<proteinExistence type="predicted"/>
<dbReference type="EMBL" id="JBBNFM010000001">
    <property type="protein sequence ID" value="MEQ2452657.1"/>
    <property type="molecule type" value="Genomic_DNA"/>
</dbReference>
<dbReference type="RefSeq" id="WP_349115565.1">
    <property type="nucleotide sequence ID" value="NZ_JBBNFM010000001.1"/>
</dbReference>
<organism evidence="1 2">
    <name type="scientific">Coprococcus ammoniilyticus</name>
    <dbReference type="NCBI Taxonomy" id="2981785"/>
    <lineage>
        <taxon>Bacteria</taxon>
        <taxon>Bacillati</taxon>
        <taxon>Bacillota</taxon>
        <taxon>Clostridia</taxon>
        <taxon>Lachnospirales</taxon>
        <taxon>Lachnospiraceae</taxon>
        <taxon>Coprococcus</taxon>
    </lineage>
</organism>
<comment type="caution">
    <text evidence="1">The sequence shown here is derived from an EMBL/GenBank/DDBJ whole genome shotgun (WGS) entry which is preliminary data.</text>
</comment>
<dbReference type="Pfam" id="PF14198">
    <property type="entry name" value="TnpV"/>
    <property type="match status" value="1"/>
</dbReference>
<dbReference type="InterPro" id="IPR026989">
    <property type="entry name" value="TnpV"/>
</dbReference>
<dbReference type="Proteomes" id="UP001482186">
    <property type="component" value="Unassembled WGS sequence"/>
</dbReference>
<evidence type="ECO:0000313" key="2">
    <source>
        <dbReference type="Proteomes" id="UP001482186"/>
    </source>
</evidence>
<protein>
    <submittedName>
        <fullName evidence="1">TnpV protein</fullName>
    </submittedName>
</protein>
<evidence type="ECO:0000313" key="1">
    <source>
        <dbReference type="EMBL" id="MEQ2452657.1"/>
    </source>
</evidence>
<accession>A0ABV1EDK3</accession>
<keyword evidence="2" id="KW-1185">Reference proteome</keyword>
<gene>
    <name evidence="1" type="ORF">AAAT04_01155</name>
</gene>
<name>A0ABV1EDK3_9FIRM</name>
<sequence length="130" mass="15555">MEELAKEYTDPRTGIHYTLGEDELYYPDIHEPSEQEMLQTLGKYGRMAARYLKENKPWRYSLYVEFTQLGKIMREVDKEANELLDQLETDYIKKHPIEHPGDFMETWQLRTQARMVAEEVVIDQVVNQLR</sequence>